<sequence length="173" mass="18974">MERFKKLLATPSTPSVLTGVILFAMVASQAMSDTILTVTGDVADASEGSLWQFEENDLRALPLAQFETDTIWTEGTQIFEGVSLSDLLTHVGASNGTLLATAANDYTVSIPTSDAVENGPIIAFLRNGEKMSLRDKGPLWIVYPFAGNDTYKTEEYYSRSIWQLDRIEVVADE</sequence>
<evidence type="ECO:0000313" key="3">
    <source>
        <dbReference type="EMBL" id="SMP00522.1"/>
    </source>
</evidence>
<gene>
    <name evidence="3" type="ORF">SAMN06265373_1016</name>
</gene>
<dbReference type="SUPFAM" id="SSF56524">
    <property type="entry name" value="Oxidoreductase molybdopterin-binding domain"/>
    <property type="match status" value="1"/>
</dbReference>
<dbReference type="Proteomes" id="UP001157961">
    <property type="component" value="Unassembled WGS sequence"/>
</dbReference>
<reference evidence="3 4" key="1">
    <citation type="submission" date="2017-05" db="EMBL/GenBank/DDBJ databases">
        <authorList>
            <person name="Varghese N."/>
            <person name="Submissions S."/>
        </authorList>
    </citation>
    <scope>NUCLEOTIDE SEQUENCE [LARGE SCALE GENOMIC DNA]</scope>
    <source>
        <strain evidence="3 4">DSM 29734</strain>
    </source>
</reference>
<comment type="caution">
    <text evidence="3">The sequence shown here is derived from an EMBL/GenBank/DDBJ whole genome shotgun (WGS) entry which is preliminary data.</text>
</comment>
<evidence type="ECO:0000256" key="1">
    <source>
        <dbReference type="SAM" id="SignalP"/>
    </source>
</evidence>
<protein>
    <recommendedName>
        <fullName evidence="2">Oxidoreductase molybdopterin-binding domain-containing protein</fullName>
    </recommendedName>
</protein>
<feature type="domain" description="Oxidoreductase molybdopterin-binding" evidence="2">
    <location>
        <begin position="74"/>
        <end position="144"/>
    </location>
</feature>
<dbReference type="InterPro" id="IPR036374">
    <property type="entry name" value="OxRdtase_Mopterin-bd_sf"/>
</dbReference>
<evidence type="ECO:0000313" key="4">
    <source>
        <dbReference type="Proteomes" id="UP001157961"/>
    </source>
</evidence>
<evidence type="ECO:0000259" key="2">
    <source>
        <dbReference type="Pfam" id="PF00174"/>
    </source>
</evidence>
<feature type="chain" id="PRO_5046485404" description="Oxidoreductase molybdopterin-binding domain-containing protein" evidence="1">
    <location>
        <begin position="33"/>
        <end position="173"/>
    </location>
</feature>
<dbReference type="EMBL" id="FXTY01000001">
    <property type="protein sequence ID" value="SMP00522.1"/>
    <property type="molecule type" value="Genomic_DNA"/>
</dbReference>
<keyword evidence="1" id="KW-0732">Signal</keyword>
<dbReference type="Gene3D" id="3.90.420.10">
    <property type="entry name" value="Oxidoreductase, molybdopterin-binding domain"/>
    <property type="match status" value="1"/>
</dbReference>
<feature type="signal peptide" evidence="1">
    <location>
        <begin position="1"/>
        <end position="32"/>
    </location>
</feature>
<accession>A0ABY1N5E1</accession>
<organism evidence="3 4">
    <name type="scientific">Shimia sagamensis</name>
    <dbReference type="NCBI Taxonomy" id="1566352"/>
    <lineage>
        <taxon>Bacteria</taxon>
        <taxon>Pseudomonadati</taxon>
        <taxon>Pseudomonadota</taxon>
        <taxon>Alphaproteobacteria</taxon>
        <taxon>Rhodobacterales</taxon>
        <taxon>Roseobacteraceae</taxon>
    </lineage>
</organism>
<dbReference type="RefSeq" id="WP_283423903.1">
    <property type="nucleotide sequence ID" value="NZ_FXTY01000001.1"/>
</dbReference>
<keyword evidence="4" id="KW-1185">Reference proteome</keyword>
<dbReference type="InterPro" id="IPR000572">
    <property type="entry name" value="OxRdtase_Mopterin-bd_dom"/>
</dbReference>
<name>A0ABY1N5E1_9RHOB</name>
<proteinExistence type="predicted"/>
<dbReference type="Pfam" id="PF00174">
    <property type="entry name" value="Oxidored_molyb"/>
    <property type="match status" value="1"/>
</dbReference>